<reference evidence="2" key="1">
    <citation type="journal article" date="2023" name="Mol. Phylogenet. Evol.">
        <title>Genome-scale phylogeny and comparative genomics of the fungal order Sordariales.</title>
        <authorList>
            <person name="Hensen N."/>
            <person name="Bonometti L."/>
            <person name="Westerberg I."/>
            <person name="Brannstrom I.O."/>
            <person name="Guillou S."/>
            <person name="Cros-Aarteil S."/>
            <person name="Calhoun S."/>
            <person name="Haridas S."/>
            <person name="Kuo A."/>
            <person name="Mondo S."/>
            <person name="Pangilinan J."/>
            <person name="Riley R."/>
            <person name="LaButti K."/>
            <person name="Andreopoulos B."/>
            <person name="Lipzen A."/>
            <person name="Chen C."/>
            <person name="Yan M."/>
            <person name="Daum C."/>
            <person name="Ng V."/>
            <person name="Clum A."/>
            <person name="Steindorff A."/>
            <person name="Ohm R.A."/>
            <person name="Martin F."/>
            <person name="Silar P."/>
            <person name="Natvig D.O."/>
            <person name="Lalanne C."/>
            <person name="Gautier V."/>
            <person name="Ament-Velasquez S.L."/>
            <person name="Kruys A."/>
            <person name="Hutchinson M.I."/>
            <person name="Powell A.J."/>
            <person name="Barry K."/>
            <person name="Miller A.N."/>
            <person name="Grigoriev I.V."/>
            <person name="Debuchy R."/>
            <person name="Gladieux P."/>
            <person name="Hiltunen Thoren M."/>
            <person name="Johannesson H."/>
        </authorList>
    </citation>
    <scope>NUCLEOTIDE SEQUENCE</scope>
    <source>
        <strain evidence="2">PSN293</strain>
    </source>
</reference>
<proteinExistence type="predicted"/>
<gene>
    <name evidence="2" type="ORF">QBC37DRAFT_394109</name>
</gene>
<accession>A0AAN6YQ49</accession>
<dbReference type="Proteomes" id="UP001301769">
    <property type="component" value="Unassembled WGS sequence"/>
</dbReference>
<feature type="signal peptide" evidence="1">
    <location>
        <begin position="1"/>
        <end position="16"/>
    </location>
</feature>
<evidence type="ECO:0000313" key="2">
    <source>
        <dbReference type="EMBL" id="KAK4220332.1"/>
    </source>
</evidence>
<dbReference type="AlphaFoldDB" id="A0AAN6YQ49"/>
<protein>
    <submittedName>
        <fullName evidence="2">Uncharacterized protein</fullName>
    </submittedName>
</protein>
<reference evidence="2" key="2">
    <citation type="submission" date="2023-05" db="EMBL/GenBank/DDBJ databases">
        <authorList>
            <consortium name="Lawrence Berkeley National Laboratory"/>
            <person name="Steindorff A."/>
            <person name="Hensen N."/>
            <person name="Bonometti L."/>
            <person name="Westerberg I."/>
            <person name="Brannstrom I.O."/>
            <person name="Guillou S."/>
            <person name="Cros-Aarteil S."/>
            <person name="Calhoun S."/>
            <person name="Haridas S."/>
            <person name="Kuo A."/>
            <person name="Mondo S."/>
            <person name="Pangilinan J."/>
            <person name="Riley R."/>
            <person name="Labutti K."/>
            <person name="Andreopoulos B."/>
            <person name="Lipzen A."/>
            <person name="Chen C."/>
            <person name="Yanf M."/>
            <person name="Daum C."/>
            <person name="Ng V."/>
            <person name="Clum A."/>
            <person name="Ohm R."/>
            <person name="Martin F."/>
            <person name="Silar P."/>
            <person name="Natvig D."/>
            <person name="Lalanne C."/>
            <person name="Gautier V."/>
            <person name="Ament-Velasquez S.L."/>
            <person name="Kruys A."/>
            <person name="Hutchinson M.I."/>
            <person name="Powell A.J."/>
            <person name="Barry K."/>
            <person name="Miller A.N."/>
            <person name="Grigoriev I.V."/>
            <person name="Debuchy R."/>
            <person name="Gladieux P."/>
            <person name="Thoren M.H."/>
            <person name="Johannesson H."/>
        </authorList>
    </citation>
    <scope>NUCLEOTIDE SEQUENCE</scope>
    <source>
        <strain evidence="2">PSN293</strain>
    </source>
</reference>
<evidence type="ECO:0000313" key="3">
    <source>
        <dbReference type="Proteomes" id="UP001301769"/>
    </source>
</evidence>
<name>A0AAN6YQ49_9PEZI</name>
<organism evidence="2 3">
    <name type="scientific">Rhypophila decipiens</name>
    <dbReference type="NCBI Taxonomy" id="261697"/>
    <lineage>
        <taxon>Eukaryota</taxon>
        <taxon>Fungi</taxon>
        <taxon>Dikarya</taxon>
        <taxon>Ascomycota</taxon>
        <taxon>Pezizomycotina</taxon>
        <taxon>Sordariomycetes</taxon>
        <taxon>Sordariomycetidae</taxon>
        <taxon>Sordariales</taxon>
        <taxon>Naviculisporaceae</taxon>
        <taxon>Rhypophila</taxon>
    </lineage>
</organism>
<dbReference type="EMBL" id="MU858045">
    <property type="protein sequence ID" value="KAK4220332.1"/>
    <property type="molecule type" value="Genomic_DNA"/>
</dbReference>
<evidence type="ECO:0000256" key="1">
    <source>
        <dbReference type="SAM" id="SignalP"/>
    </source>
</evidence>
<sequence>MQAKFLLALMATLVVAQDIPAEVAVKSDASGKAVPFSRRDLGRRQGVPAEVATKSDVNGNAVPFNKREVYPRGAWKREPIAQIPAEVAVRSGADGIPVPFGRR</sequence>
<comment type="caution">
    <text evidence="2">The sequence shown here is derived from an EMBL/GenBank/DDBJ whole genome shotgun (WGS) entry which is preliminary data.</text>
</comment>
<feature type="chain" id="PRO_5043049597" evidence="1">
    <location>
        <begin position="17"/>
        <end position="103"/>
    </location>
</feature>
<keyword evidence="3" id="KW-1185">Reference proteome</keyword>
<keyword evidence="1" id="KW-0732">Signal</keyword>